<comment type="caution">
    <text evidence="1">The sequence shown here is derived from an EMBL/GenBank/DDBJ whole genome shotgun (WGS) entry which is preliminary data.</text>
</comment>
<dbReference type="PATRIC" id="fig|1094558.3.peg.1093"/>
<dbReference type="Gene3D" id="3.90.1150.10">
    <property type="entry name" value="Aspartate Aminotransferase, domain 1"/>
    <property type="match status" value="1"/>
</dbReference>
<protein>
    <recommendedName>
        <fullName evidence="3">Aminotransferase class I/classII domain-containing protein</fullName>
    </recommendedName>
</protein>
<keyword evidence="2" id="KW-1185">Reference proteome</keyword>
<gene>
    <name evidence="1" type="ORF">ME5_01001</name>
</gene>
<sequence length="75" mass="8524">MIALPSASKVVTIHCGQDAAYAQTLLGRLLSRGIFVRNPMSKHIDYCIRVSVRQDNETEAFEHAFKEANFERDKK</sequence>
<dbReference type="HOGENOM" id="CLU_2663632_0_0_5"/>
<organism evidence="1 2">
    <name type="scientific">Bartonella tamiae Th239</name>
    <dbReference type="NCBI Taxonomy" id="1094558"/>
    <lineage>
        <taxon>Bacteria</taxon>
        <taxon>Pseudomonadati</taxon>
        <taxon>Pseudomonadota</taxon>
        <taxon>Alphaproteobacteria</taxon>
        <taxon>Hyphomicrobiales</taxon>
        <taxon>Bartonellaceae</taxon>
        <taxon>Bartonella</taxon>
    </lineage>
</organism>
<dbReference type="EMBL" id="AIMB01000007">
    <property type="protein sequence ID" value="EJF90600.1"/>
    <property type="molecule type" value="Genomic_DNA"/>
</dbReference>
<evidence type="ECO:0000313" key="2">
    <source>
        <dbReference type="Proteomes" id="UP000008952"/>
    </source>
</evidence>
<reference evidence="1 2" key="1">
    <citation type="submission" date="2012-03" db="EMBL/GenBank/DDBJ databases">
        <title>The Genome Sequence of Bartonella tamiae Th239.</title>
        <authorList>
            <consortium name="The Broad Institute Genome Sequencing Platform"/>
            <consortium name="The Broad Institute Genome Sequencing Center for Infectious Disease"/>
            <person name="Feldgarden M."/>
            <person name="Kirby J."/>
            <person name="Kosoy M."/>
            <person name="Birtles R."/>
            <person name="Probert W.S."/>
            <person name="Chiaraviglio L."/>
            <person name="Young S.K."/>
            <person name="Zeng Q."/>
            <person name="Gargeya S."/>
            <person name="Fitzgerald M."/>
            <person name="Haas B."/>
            <person name="Abouelleil A."/>
            <person name="Alvarado L."/>
            <person name="Arachchi H.M."/>
            <person name="Berlin A."/>
            <person name="Chapman S.B."/>
            <person name="Gearin G."/>
            <person name="Goldberg J."/>
            <person name="Griggs A."/>
            <person name="Gujja S."/>
            <person name="Hansen M."/>
            <person name="Heiman D."/>
            <person name="Howarth C."/>
            <person name="Larimer J."/>
            <person name="Lui A."/>
            <person name="MacDonald P.J.P."/>
            <person name="McCowen C."/>
            <person name="Montmayeur A."/>
            <person name="Murphy C."/>
            <person name="Neiman D."/>
            <person name="Pearson M."/>
            <person name="Priest M."/>
            <person name="Roberts A."/>
            <person name="Saif S."/>
            <person name="Shea T."/>
            <person name="Sisk P."/>
            <person name="Stolte C."/>
            <person name="Sykes S."/>
            <person name="Wortman J."/>
            <person name="Nusbaum C."/>
            <person name="Birren B."/>
        </authorList>
    </citation>
    <scope>NUCLEOTIDE SEQUENCE [LARGE SCALE GENOMIC DNA]</scope>
    <source>
        <strain evidence="1 2">Th239</strain>
    </source>
</reference>
<name>J1K0N8_9HYPH</name>
<dbReference type="InterPro" id="IPR015422">
    <property type="entry name" value="PyrdxlP-dep_Trfase_small"/>
</dbReference>
<proteinExistence type="predicted"/>
<dbReference type="STRING" id="1094558.ME5_01001"/>
<evidence type="ECO:0000313" key="1">
    <source>
        <dbReference type="EMBL" id="EJF90600.1"/>
    </source>
</evidence>
<dbReference type="eggNOG" id="COG0079">
    <property type="taxonomic scope" value="Bacteria"/>
</dbReference>
<accession>J1K0N8</accession>
<evidence type="ECO:0008006" key="3">
    <source>
        <dbReference type="Google" id="ProtNLM"/>
    </source>
</evidence>
<dbReference type="Proteomes" id="UP000008952">
    <property type="component" value="Unassembled WGS sequence"/>
</dbReference>
<dbReference type="AlphaFoldDB" id="J1K0N8"/>
<dbReference type="RefSeq" id="WP_008039034.1">
    <property type="nucleotide sequence ID" value="NZ_JH725147.1"/>
</dbReference>